<evidence type="ECO:0000313" key="3">
    <source>
        <dbReference type="Proteomes" id="UP000706031"/>
    </source>
</evidence>
<feature type="coiled-coil region" evidence="1">
    <location>
        <begin position="99"/>
        <end position="147"/>
    </location>
</feature>
<reference evidence="2 3" key="1">
    <citation type="submission" date="2020-08" db="EMBL/GenBank/DDBJ databases">
        <title>Fungal Genomes of the International Space Station.</title>
        <authorList>
            <person name="Seuylemezian A."/>
            <person name="Singh N.K."/>
            <person name="Wood J."/>
            <person name="Venkateswaran K."/>
        </authorList>
    </citation>
    <scope>NUCLEOTIDE SEQUENCE [LARGE SCALE GENOMIC DNA]</scope>
    <source>
        <strain evidence="2 3">S/N-304-OC-R4</strain>
    </source>
</reference>
<keyword evidence="3" id="KW-1185">Reference proteome</keyword>
<keyword evidence="1" id="KW-0175">Coiled coil</keyword>
<proteinExistence type="predicted"/>
<dbReference type="EMBL" id="JACLIC010000031">
    <property type="protein sequence ID" value="MBY0205285.1"/>
    <property type="molecule type" value="Genomic_DNA"/>
</dbReference>
<comment type="caution">
    <text evidence="2">The sequence shown here is derived from an EMBL/GenBank/DDBJ whole genome shotgun (WGS) entry which is preliminary data.</text>
</comment>
<accession>A0ABS7KM75</accession>
<sequence length="239" mass="27135">MSKQEEIKQALAAATPGPWKVYRSKLGKHEETLIGTEYDHPQLKAPDSIVGHAFGVGVEYTYIREADADLIAKAPEYIAYLLTMLEDLSAIHAFTRQERIEADETVDRLRKELEEYRTLIEQQSAEMNRLQQLVNKQGKELEEKEIILTGRKYTINRLKEQNEEIATVGIRQGEQIARLLQSEKKQYKELEEARKVLKEIAEHGGVNIRGASCAELARAYLGQEGEGNQDIKKAPTQDA</sequence>
<gene>
    <name evidence="2" type="ORF">H7T88_18840</name>
</gene>
<evidence type="ECO:0000313" key="2">
    <source>
        <dbReference type="EMBL" id="MBY0205285.1"/>
    </source>
</evidence>
<evidence type="ECO:0000256" key="1">
    <source>
        <dbReference type="SAM" id="Coils"/>
    </source>
</evidence>
<dbReference type="RefSeq" id="WP_221789800.1">
    <property type="nucleotide sequence ID" value="NZ_JACLIC010000031.1"/>
</dbReference>
<organism evidence="2 3">
    <name type="scientific">Paenibacillus cucumis</name>
    <name type="common">ex Kampfer et al. 2016</name>
    <dbReference type="NCBI Taxonomy" id="1776858"/>
    <lineage>
        <taxon>Bacteria</taxon>
        <taxon>Bacillati</taxon>
        <taxon>Bacillota</taxon>
        <taxon>Bacilli</taxon>
        <taxon>Bacillales</taxon>
        <taxon>Paenibacillaceae</taxon>
        <taxon>Paenibacillus</taxon>
    </lineage>
</organism>
<protein>
    <submittedName>
        <fullName evidence="2">Uncharacterized protein</fullName>
    </submittedName>
</protein>
<feature type="coiled-coil region" evidence="1">
    <location>
        <begin position="173"/>
        <end position="200"/>
    </location>
</feature>
<name>A0ABS7KM75_9BACL</name>
<dbReference type="Proteomes" id="UP000706031">
    <property type="component" value="Unassembled WGS sequence"/>
</dbReference>